<sequence>MRAFLVSVAAALTLGIAAAGCLTEMQAFTYQAFTASAARLSDPGENLVGADWSGLNKGSHSDE</sequence>
<keyword evidence="2" id="KW-0614">Plasmid</keyword>
<dbReference type="Proteomes" id="UP001017257">
    <property type="component" value="Plasmid pR24_1"/>
</dbReference>
<dbReference type="RefSeq" id="WP_173946017.1">
    <property type="nucleotide sequence ID" value="NZ_CP102846.1"/>
</dbReference>
<gene>
    <name evidence="2" type="ORF">HPT29_026085</name>
</gene>
<proteinExistence type="predicted"/>
<evidence type="ECO:0000256" key="1">
    <source>
        <dbReference type="SAM" id="SignalP"/>
    </source>
</evidence>
<accession>A0ABY5RXZ2</accession>
<feature type="signal peptide" evidence="1">
    <location>
        <begin position="1"/>
        <end position="19"/>
    </location>
</feature>
<reference evidence="2" key="1">
    <citation type="submission" date="2022-08" db="EMBL/GenBank/DDBJ databases">
        <title>Microvirga terrae sp. nov., isolated from soil.</title>
        <authorList>
            <person name="Kim K.H."/>
            <person name="Seo Y.L."/>
            <person name="Kim J.M."/>
            <person name="Lee J.K."/>
            <person name="Han D.M."/>
            <person name="Jeon C.O."/>
        </authorList>
    </citation>
    <scope>NUCLEOTIDE SEQUENCE</scope>
    <source>
        <strain evidence="2">R24</strain>
        <plasmid evidence="2">pR24_1</plasmid>
    </source>
</reference>
<evidence type="ECO:0000313" key="3">
    <source>
        <dbReference type="Proteomes" id="UP001017257"/>
    </source>
</evidence>
<dbReference type="PROSITE" id="PS51257">
    <property type="entry name" value="PROKAR_LIPOPROTEIN"/>
    <property type="match status" value="1"/>
</dbReference>
<name>A0ABY5RXZ2_9HYPH</name>
<geneLocation type="plasmid" evidence="2 3">
    <name>pR24_1</name>
</geneLocation>
<keyword evidence="1" id="KW-0732">Signal</keyword>
<dbReference type="EMBL" id="CP102846">
    <property type="protein sequence ID" value="UVF22170.1"/>
    <property type="molecule type" value="Genomic_DNA"/>
</dbReference>
<organism evidence="2 3">
    <name type="scientific">Microvirga terrae</name>
    <dbReference type="NCBI Taxonomy" id="2740529"/>
    <lineage>
        <taxon>Bacteria</taxon>
        <taxon>Pseudomonadati</taxon>
        <taxon>Pseudomonadota</taxon>
        <taxon>Alphaproteobacteria</taxon>
        <taxon>Hyphomicrobiales</taxon>
        <taxon>Methylobacteriaceae</taxon>
        <taxon>Microvirga</taxon>
    </lineage>
</organism>
<feature type="chain" id="PRO_5045622161" evidence="1">
    <location>
        <begin position="20"/>
        <end position="63"/>
    </location>
</feature>
<evidence type="ECO:0000313" key="2">
    <source>
        <dbReference type="EMBL" id="UVF22170.1"/>
    </source>
</evidence>
<keyword evidence="3" id="KW-1185">Reference proteome</keyword>
<protein>
    <submittedName>
        <fullName evidence="2">Uncharacterized protein</fullName>
    </submittedName>
</protein>